<reference evidence="2" key="1">
    <citation type="submission" date="2022-12" db="EMBL/GenBank/DDBJ databases">
        <title>Reference genome sequencing for broad-spectrum identification of bacterial and archaeal isolates by mass spectrometry.</title>
        <authorList>
            <person name="Sekiguchi Y."/>
            <person name="Tourlousse D.M."/>
        </authorList>
    </citation>
    <scope>NUCLEOTIDE SEQUENCE</scope>
    <source>
        <strain evidence="2">10succ1</strain>
    </source>
</reference>
<dbReference type="AlphaFoldDB" id="A0A9W6GM54"/>
<dbReference type="Gene3D" id="3.40.50.1820">
    <property type="entry name" value="alpha/beta hydrolase"/>
    <property type="match status" value="1"/>
</dbReference>
<keyword evidence="1" id="KW-0732">Signal</keyword>
<gene>
    <name evidence="2" type="ORF">PM10SUCC1_24670</name>
</gene>
<keyword evidence="3" id="KW-1185">Reference proteome</keyword>
<dbReference type="PANTHER" id="PTHR30035:SF1">
    <property type="entry name" value="AB HYDROLASE-1 DOMAIN-CONTAINING PROTEIN"/>
    <property type="match status" value="1"/>
</dbReference>
<feature type="chain" id="PRO_5040743174" description="AB hydrolase-1 domain-containing protein" evidence="1">
    <location>
        <begin position="18"/>
        <end position="423"/>
    </location>
</feature>
<dbReference type="RefSeq" id="WP_281836362.1">
    <property type="nucleotide sequence ID" value="NZ_BSDY01000011.1"/>
</dbReference>
<comment type="caution">
    <text evidence="2">The sequence shown here is derived from an EMBL/GenBank/DDBJ whole genome shotgun (WGS) entry which is preliminary data.</text>
</comment>
<dbReference type="Proteomes" id="UP001144471">
    <property type="component" value="Unassembled WGS sequence"/>
</dbReference>
<protein>
    <recommendedName>
        <fullName evidence="4">AB hydrolase-1 domain-containing protein</fullName>
    </recommendedName>
</protein>
<sequence>MKKILVLLLLVSSLCFALEDYNFPARDPYKATILGSSTMLTEGVSEKVPSRSYSIKVPPFTKPHKTLWYQDSFKFSLSKQSGEAPLIFVVAGTGTGYESWKMKAFERIFYDAGYHVILISSPFNSNFLVTASNVKVPGLLFNDSHDIYRVMKAAYERVEDKIDVTDFYLTGYSMGGTQVAYVSLIDETEKYFDFKRVLMINPAVNLYDSAKILDNMLDDNIPGGRDQVGGFIENILQEIIKHFDGDVEISEETIYQIFKDDLLTQEEMAALIGIAFRFISIDINYLTDMLNQKGVYVDHEPKKFESMTPVWRRINGASFSEYIERIAYPHYRDIYPGFTFDDLVAKADLHEIESYLRSSDKIAMVTNEDELILTPENLEFLRGTFEGRSIIYPLGGHCGNMYFEPNVKNMLKFFEEGVLIDEK</sequence>
<evidence type="ECO:0000256" key="1">
    <source>
        <dbReference type="SAM" id="SignalP"/>
    </source>
</evidence>
<dbReference type="InterPro" id="IPR007428">
    <property type="entry name" value="MlaA"/>
</dbReference>
<feature type="signal peptide" evidence="1">
    <location>
        <begin position="1"/>
        <end position="17"/>
    </location>
</feature>
<dbReference type="EMBL" id="BSDY01000011">
    <property type="protein sequence ID" value="GLI56953.1"/>
    <property type="molecule type" value="Genomic_DNA"/>
</dbReference>
<accession>A0A9W6GM54</accession>
<dbReference type="PANTHER" id="PTHR30035">
    <property type="entry name" value="LIPOPROTEIN VACJ-RELATED"/>
    <property type="match status" value="1"/>
</dbReference>
<proteinExistence type="predicted"/>
<dbReference type="SUPFAM" id="SSF53474">
    <property type="entry name" value="alpha/beta-Hydrolases"/>
    <property type="match status" value="1"/>
</dbReference>
<name>A0A9W6GM54_9FUSO</name>
<dbReference type="GO" id="GO:0016020">
    <property type="term" value="C:membrane"/>
    <property type="evidence" value="ECO:0007669"/>
    <property type="project" value="InterPro"/>
</dbReference>
<evidence type="ECO:0000313" key="3">
    <source>
        <dbReference type="Proteomes" id="UP001144471"/>
    </source>
</evidence>
<evidence type="ECO:0008006" key="4">
    <source>
        <dbReference type="Google" id="ProtNLM"/>
    </source>
</evidence>
<evidence type="ECO:0000313" key="2">
    <source>
        <dbReference type="EMBL" id="GLI56953.1"/>
    </source>
</evidence>
<organism evidence="2 3">
    <name type="scientific">Propionigenium maris DSM 9537</name>
    <dbReference type="NCBI Taxonomy" id="1123000"/>
    <lineage>
        <taxon>Bacteria</taxon>
        <taxon>Fusobacteriati</taxon>
        <taxon>Fusobacteriota</taxon>
        <taxon>Fusobacteriia</taxon>
        <taxon>Fusobacteriales</taxon>
        <taxon>Fusobacteriaceae</taxon>
        <taxon>Propionigenium</taxon>
    </lineage>
</organism>
<dbReference type="InterPro" id="IPR029058">
    <property type="entry name" value="AB_hydrolase_fold"/>
</dbReference>